<dbReference type="Proteomes" id="UP000644507">
    <property type="component" value="Unassembled WGS sequence"/>
</dbReference>
<sequence>MMKANLIFAFCLGALTCLGEEELLPSLTPLAGQEESVFREIGSFQVTKSVVTRLGETTEVNKGELILRVFTDGIDIRLSPEGQDEDFLAFQIYRSGGVFDVDGENLSPGVQAFSDQGEVVRHLVINAKLLTITKFPTSSSDVEIIYATRYER</sequence>
<name>A0A918WFY3_9BACT</name>
<reference evidence="1" key="2">
    <citation type="submission" date="2020-09" db="EMBL/GenBank/DDBJ databases">
        <authorList>
            <person name="Sun Q."/>
            <person name="Kim S."/>
        </authorList>
    </citation>
    <scope>NUCLEOTIDE SEQUENCE</scope>
    <source>
        <strain evidence="1">KCTC 12988</strain>
    </source>
</reference>
<accession>A0A918WFY3</accession>
<reference evidence="1" key="1">
    <citation type="journal article" date="2014" name="Int. J. Syst. Evol. Microbiol.">
        <title>Complete genome sequence of Corynebacterium casei LMG S-19264T (=DSM 44701T), isolated from a smear-ripened cheese.</title>
        <authorList>
            <consortium name="US DOE Joint Genome Institute (JGI-PGF)"/>
            <person name="Walter F."/>
            <person name="Albersmeier A."/>
            <person name="Kalinowski J."/>
            <person name="Ruckert C."/>
        </authorList>
    </citation>
    <scope>NUCLEOTIDE SEQUENCE</scope>
    <source>
        <strain evidence="1">KCTC 12988</strain>
    </source>
</reference>
<protein>
    <submittedName>
        <fullName evidence="1">Uncharacterized protein</fullName>
    </submittedName>
</protein>
<evidence type="ECO:0000313" key="2">
    <source>
        <dbReference type="Proteomes" id="UP000644507"/>
    </source>
</evidence>
<dbReference type="EMBL" id="BMXI01000001">
    <property type="protein sequence ID" value="GHC40678.1"/>
    <property type="molecule type" value="Genomic_DNA"/>
</dbReference>
<gene>
    <name evidence="1" type="ORF">GCM10007100_01500</name>
</gene>
<dbReference type="AlphaFoldDB" id="A0A918WFY3"/>
<proteinExistence type="predicted"/>
<comment type="caution">
    <text evidence="1">The sequence shown here is derived from an EMBL/GenBank/DDBJ whole genome shotgun (WGS) entry which is preliminary data.</text>
</comment>
<evidence type="ECO:0000313" key="1">
    <source>
        <dbReference type="EMBL" id="GHC40678.1"/>
    </source>
</evidence>
<organism evidence="1 2">
    <name type="scientific">Roseibacillus persicicus</name>
    <dbReference type="NCBI Taxonomy" id="454148"/>
    <lineage>
        <taxon>Bacteria</taxon>
        <taxon>Pseudomonadati</taxon>
        <taxon>Verrucomicrobiota</taxon>
        <taxon>Verrucomicrobiia</taxon>
        <taxon>Verrucomicrobiales</taxon>
        <taxon>Verrucomicrobiaceae</taxon>
        <taxon>Roseibacillus</taxon>
    </lineage>
</organism>
<keyword evidence="2" id="KW-1185">Reference proteome</keyword>
<dbReference type="RefSeq" id="WP_189566389.1">
    <property type="nucleotide sequence ID" value="NZ_BMXI01000001.1"/>
</dbReference>